<evidence type="ECO:0000256" key="3">
    <source>
        <dbReference type="ARBA" id="ARBA00036807"/>
    </source>
</evidence>
<comment type="catalytic activity">
    <reaction evidence="2">
        <text>a 1,2-diacyl-sn-glycero-3-phospho-(1D-myo-inositol-3-phosphate) + H2O = a 1,2-diacyl-sn-glycero-3-phospho-(1D-myo-inositol) + phosphate</text>
        <dbReference type="Rhea" id="RHEA:12316"/>
        <dbReference type="ChEBI" id="CHEBI:15377"/>
        <dbReference type="ChEBI" id="CHEBI:43474"/>
        <dbReference type="ChEBI" id="CHEBI:57880"/>
        <dbReference type="ChEBI" id="CHEBI:58088"/>
        <dbReference type="EC" id="3.1.3.64"/>
    </reaction>
    <physiologicalReaction direction="left-to-right" evidence="2">
        <dbReference type="Rhea" id="RHEA:12317"/>
    </physiologicalReaction>
</comment>
<dbReference type="PANTHER" id="PTHR45662">
    <property type="entry name" value="PHOSPHATIDYLINOSITIDE PHOSPHATASE SAC1"/>
    <property type="match status" value="1"/>
</dbReference>
<dbReference type="RefSeq" id="XP_006811772.1">
    <property type="nucleotide sequence ID" value="XM_006811709.1"/>
</dbReference>
<proteinExistence type="predicted"/>
<keyword evidence="7" id="KW-0472">Membrane</keyword>
<feature type="transmembrane region" description="Helical" evidence="7">
    <location>
        <begin position="492"/>
        <end position="515"/>
    </location>
</feature>
<feature type="transmembrane region" description="Helical" evidence="7">
    <location>
        <begin position="521"/>
        <end position="540"/>
    </location>
</feature>
<evidence type="ECO:0000259" key="8">
    <source>
        <dbReference type="PROSITE" id="PS50275"/>
    </source>
</evidence>
<dbReference type="EC" id="3.1.3.64" evidence="1"/>
<evidence type="ECO:0000256" key="2">
    <source>
        <dbReference type="ARBA" id="ARBA00036631"/>
    </source>
</evidence>
<dbReference type="GeneID" id="100373844"/>
<evidence type="ECO:0000313" key="10">
    <source>
        <dbReference type="RefSeq" id="XP_006811772.1"/>
    </source>
</evidence>
<sequence>MILHITDEKFYIAPRDSGTKELLVIDRNSTELTLEGTVNLPNFVKSICGIMGIIRLVGGPYLIVIMKKVKVGEIDSQTIWKVEETEMIPYKRSTGHLTEDQIQDNKIYESMTKLVLDLPGYYFSTTYDLTHSLARLHNTSPEFLSMSLHERADQRFVWNGHLLRELANQPELHRFTLPVMLGYVGIHSAAINGRSFDYILMSRRSCFRAGVRYYMRGVDSEGHAANYVETEQIVQYEGNKSSFVQTRGSVPMFWSQRPNLKYKPKPLLSNTQKQLDGFQRHFDSQIVNYGKQVIINLLDHKGAEDKLEKAFARYVYETGNNSLKYEAFDFHYECRYFMLRRDGFCIRQQEGVFRTNCIDCLDRTNVVQSLLARRSLQHQLEKFGVLNPGQNVHDQVHFEYIFKNTWADNADYLAVHYSGTGALKTDFTRTGKRTKWGLLKDGYNSSIRYYKNNFSDGFRQDAIDLFLGNYIVEEGEGYIAPSPLQKQKEAKFIALPVIALVAISMCIICLLIPAAEFYQQAMYVLFWAAATMVTLAIIYANGVEFVDRPKLTQAKVKSD</sequence>
<dbReference type="Proteomes" id="UP000694865">
    <property type="component" value="Unplaced"/>
</dbReference>
<dbReference type="PROSITE" id="PS50275">
    <property type="entry name" value="SAC"/>
    <property type="match status" value="1"/>
</dbReference>
<evidence type="ECO:0000256" key="4">
    <source>
        <dbReference type="ARBA" id="ARBA00040795"/>
    </source>
</evidence>
<keyword evidence="9" id="KW-1185">Reference proteome</keyword>
<evidence type="ECO:0000256" key="1">
    <source>
        <dbReference type="ARBA" id="ARBA00013038"/>
    </source>
</evidence>
<comment type="catalytic activity">
    <reaction evidence="3">
        <text>a 1,2-diacyl-sn-glycero-3-phospho-(1D-myo-inositol 4-phosphate) + H2O = a 1,2-diacyl-sn-glycero-3-phospho-(1D-myo-inositol) + phosphate</text>
        <dbReference type="Rhea" id="RHEA:55652"/>
        <dbReference type="ChEBI" id="CHEBI:15377"/>
        <dbReference type="ChEBI" id="CHEBI:43474"/>
        <dbReference type="ChEBI" id="CHEBI:57880"/>
        <dbReference type="ChEBI" id="CHEBI:58178"/>
    </reaction>
    <physiologicalReaction direction="left-to-right" evidence="3">
        <dbReference type="Rhea" id="RHEA:55653"/>
    </physiologicalReaction>
</comment>
<dbReference type="PANTHER" id="PTHR45662:SF2">
    <property type="entry name" value="PHOSPHATIDYLINOSITOL-3-PHOSPHATASE SAC1"/>
    <property type="match status" value="1"/>
</dbReference>
<accession>A0ABM0LVI1</accession>
<evidence type="ECO:0000256" key="6">
    <source>
        <dbReference type="ARBA" id="ARBA00041911"/>
    </source>
</evidence>
<keyword evidence="7" id="KW-1133">Transmembrane helix</keyword>
<evidence type="ECO:0000256" key="5">
    <source>
        <dbReference type="ARBA" id="ARBA00041396"/>
    </source>
</evidence>
<protein>
    <recommendedName>
        <fullName evidence="4">Phosphatidylinositol-3-phosphatase SAC1</fullName>
        <ecNumber evidence="1">3.1.3.64</ecNumber>
    </recommendedName>
    <alternativeName>
        <fullName evidence="6">Phosphatidylinositol-4-phosphate phosphatase</fullName>
    </alternativeName>
    <alternativeName>
        <fullName evidence="5">Suppressor of actin mutations 1-like protein</fullName>
    </alternativeName>
</protein>
<evidence type="ECO:0000256" key="7">
    <source>
        <dbReference type="SAM" id="Phobius"/>
    </source>
</evidence>
<reference evidence="10" key="1">
    <citation type="submission" date="2025-08" db="UniProtKB">
        <authorList>
            <consortium name="RefSeq"/>
        </authorList>
    </citation>
    <scope>IDENTIFICATION</scope>
    <source>
        <tissue evidence="10">Testes</tissue>
    </source>
</reference>
<feature type="domain" description="SAC" evidence="8">
    <location>
        <begin position="112"/>
        <end position="419"/>
    </location>
</feature>
<organism evidence="9 10">
    <name type="scientific">Saccoglossus kowalevskii</name>
    <name type="common">Acorn worm</name>
    <dbReference type="NCBI Taxonomy" id="10224"/>
    <lineage>
        <taxon>Eukaryota</taxon>
        <taxon>Metazoa</taxon>
        <taxon>Hemichordata</taxon>
        <taxon>Enteropneusta</taxon>
        <taxon>Harrimaniidae</taxon>
        <taxon>Saccoglossus</taxon>
    </lineage>
</organism>
<keyword evidence="7" id="KW-0812">Transmembrane</keyword>
<evidence type="ECO:0000313" key="9">
    <source>
        <dbReference type="Proteomes" id="UP000694865"/>
    </source>
</evidence>
<name>A0ABM0LVI1_SACKO</name>
<dbReference type="InterPro" id="IPR002013">
    <property type="entry name" value="SAC_dom"/>
</dbReference>
<dbReference type="Pfam" id="PF02383">
    <property type="entry name" value="Syja_N"/>
    <property type="match status" value="1"/>
</dbReference>
<gene>
    <name evidence="10" type="primary">LOC100373844</name>
</gene>